<dbReference type="RefSeq" id="WP_124925045.1">
    <property type="nucleotide sequence ID" value="NZ_BMOH01000003.1"/>
</dbReference>
<dbReference type="InterPro" id="IPR020846">
    <property type="entry name" value="MFS_dom"/>
</dbReference>
<dbReference type="Gene3D" id="1.20.1250.20">
    <property type="entry name" value="MFS general substrate transporter like domains"/>
    <property type="match status" value="2"/>
</dbReference>
<evidence type="ECO:0000259" key="8">
    <source>
        <dbReference type="PROSITE" id="PS50850"/>
    </source>
</evidence>
<gene>
    <name evidence="9" type="ORF">EHS89_05060</name>
</gene>
<evidence type="ECO:0000256" key="1">
    <source>
        <dbReference type="ARBA" id="ARBA00004141"/>
    </source>
</evidence>
<dbReference type="EMBL" id="RQXV01000002">
    <property type="protein sequence ID" value="RRD00464.1"/>
    <property type="molecule type" value="Genomic_DNA"/>
</dbReference>
<feature type="transmembrane region" description="Helical" evidence="7">
    <location>
        <begin position="78"/>
        <end position="96"/>
    </location>
</feature>
<feature type="transmembrane region" description="Helical" evidence="7">
    <location>
        <begin position="316"/>
        <end position="339"/>
    </location>
</feature>
<evidence type="ECO:0000256" key="5">
    <source>
        <dbReference type="ARBA" id="ARBA00023063"/>
    </source>
</evidence>
<evidence type="ECO:0000256" key="2">
    <source>
        <dbReference type="ARBA" id="ARBA00008432"/>
    </source>
</evidence>
<feature type="transmembrane region" description="Helical" evidence="7">
    <location>
        <begin position="102"/>
        <end position="124"/>
    </location>
</feature>
<dbReference type="Pfam" id="PF07690">
    <property type="entry name" value="MFS_1"/>
    <property type="match status" value="1"/>
</dbReference>
<dbReference type="InterPro" id="IPR011701">
    <property type="entry name" value="MFS"/>
</dbReference>
<keyword evidence="5" id="KW-0534">Nitrate assimilation</keyword>
<evidence type="ECO:0000313" key="9">
    <source>
        <dbReference type="EMBL" id="RRD00464.1"/>
    </source>
</evidence>
<organism evidence="9 10">
    <name type="scientific">Amphritea balenae</name>
    <dbReference type="NCBI Taxonomy" id="452629"/>
    <lineage>
        <taxon>Bacteria</taxon>
        <taxon>Pseudomonadati</taxon>
        <taxon>Pseudomonadota</taxon>
        <taxon>Gammaproteobacteria</taxon>
        <taxon>Oceanospirillales</taxon>
        <taxon>Oceanospirillaceae</taxon>
        <taxon>Amphritea</taxon>
    </lineage>
</organism>
<name>A0A3P1STD9_9GAMM</name>
<dbReference type="OrthoDB" id="9771451at2"/>
<comment type="similarity">
    <text evidence="2">Belongs to the major facilitator superfamily. Nitrate/nitrite porter (TC 2.A.1.8) family.</text>
</comment>
<dbReference type="GO" id="GO:0015112">
    <property type="term" value="F:nitrate transmembrane transporter activity"/>
    <property type="evidence" value="ECO:0007669"/>
    <property type="project" value="InterPro"/>
</dbReference>
<dbReference type="SUPFAM" id="SSF103473">
    <property type="entry name" value="MFS general substrate transporter"/>
    <property type="match status" value="1"/>
</dbReference>
<feature type="transmembrane region" description="Helical" evidence="7">
    <location>
        <begin position="136"/>
        <end position="160"/>
    </location>
</feature>
<keyword evidence="3 7" id="KW-0812">Transmembrane</keyword>
<evidence type="ECO:0000256" key="7">
    <source>
        <dbReference type="SAM" id="Phobius"/>
    </source>
</evidence>
<evidence type="ECO:0000256" key="6">
    <source>
        <dbReference type="ARBA" id="ARBA00023136"/>
    </source>
</evidence>
<dbReference type="CDD" id="cd17341">
    <property type="entry name" value="MFS_NRT2_like"/>
    <property type="match status" value="1"/>
</dbReference>
<dbReference type="InterPro" id="IPR036259">
    <property type="entry name" value="MFS_trans_sf"/>
</dbReference>
<evidence type="ECO:0000313" key="10">
    <source>
        <dbReference type="Proteomes" id="UP000267535"/>
    </source>
</evidence>
<reference evidence="9 10" key="1">
    <citation type="submission" date="2018-11" db="EMBL/GenBank/DDBJ databases">
        <title>The draft genome sequence of Amphritea balenae JAMM 1525T.</title>
        <authorList>
            <person name="Fang Z."/>
            <person name="Zhang Y."/>
            <person name="Han X."/>
        </authorList>
    </citation>
    <scope>NUCLEOTIDE SEQUENCE [LARGE SCALE GENOMIC DNA]</scope>
    <source>
        <strain evidence="9 10">JAMM 1525</strain>
    </source>
</reference>
<evidence type="ECO:0000256" key="3">
    <source>
        <dbReference type="ARBA" id="ARBA00022692"/>
    </source>
</evidence>
<dbReference type="GO" id="GO:0042128">
    <property type="term" value="P:nitrate assimilation"/>
    <property type="evidence" value="ECO:0007669"/>
    <property type="project" value="UniProtKB-KW"/>
</dbReference>
<dbReference type="InterPro" id="IPR044772">
    <property type="entry name" value="NO3_transporter"/>
</dbReference>
<comment type="subcellular location">
    <subcellularLocation>
        <location evidence="1">Membrane</location>
        <topology evidence="1">Multi-pass membrane protein</topology>
    </subcellularLocation>
</comment>
<comment type="caution">
    <text evidence="9">The sequence shown here is derived from an EMBL/GenBank/DDBJ whole genome shotgun (WGS) entry which is preliminary data.</text>
</comment>
<feature type="transmembrane region" description="Helical" evidence="7">
    <location>
        <begin position="279"/>
        <end position="296"/>
    </location>
</feature>
<dbReference type="GO" id="GO:0016020">
    <property type="term" value="C:membrane"/>
    <property type="evidence" value="ECO:0007669"/>
    <property type="project" value="UniProtKB-SubCell"/>
</dbReference>
<feature type="transmembrane region" description="Helical" evidence="7">
    <location>
        <begin position="216"/>
        <end position="234"/>
    </location>
</feature>
<keyword evidence="10" id="KW-1185">Reference proteome</keyword>
<feature type="transmembrane region" description="Helical" evidence="7">
    <location>
        <begin position="351"/>
        <end position="376"/>
    </location>
</feature>
<keyword evidence="4 7" id="KW-1133">Transmembrane helix</keyword>
<keyword evidence="6 7" id="KW-0472">Membrane</keyword>
<accession>A0A3P1STD9</accession>
<feature type="transmembrane region" description="Helical" evidence="7">
    <location>
        <begin position="246"/>
        <end position="267"/>
    </location>
</feature>
<dbReference type="PANTHER" id="PTHR23515">
    <property type="entry name" value="HIGH-AFFINITY NITRATE TRANSPORTER 2.3"/>
    <property type="match status" value="1"/>
</dbReference>
<evidence type="ECO:0000256" key="4">
    <source>
        <dbReference type="ARBA" id="ARBA00022989"/>
    </source>
</evidence>
<feature type="transmembrane region" description="Helical" evidence="7">
    <location>
        <begin position="166"/>
        <end position="183"/>
    </location>
</feature>
<proteinExistence type="inferred from homology"/>
<dbReference type="Proteomes" id="UP000267535">
    <property type="component" value="Unassembled WGS sequence"/>
</dbReference>
<feature type="transmembrane region" description="Helical" evidence="7">
    <location>
        <begin position="388"/>
        <end position="405"/>
    </location>
</feature>
<sequence>MFANESQQQISALVMSTLAFVGCFAVWTLFSVIGIEIKSELNLSETEFGILVATPILTGALARLPMGVLVERVGGRRLMVLLMLLVSLPLYGLSIAQTYQQYLLVGLGLGLSGSSFIIGTHYVSAWSSSENQGLNMGIFGSGNLGASLTNLVAPLIILAYGWRQAPVVYAFVLVLLALMFWMMTSDDPNHEKPEQRSSYKLSEQLSVLWDLRVWRFGLYYFFVFGGYVALTLWLPDYYVTHYGLDLTTASFLTLLFTLPGALTRIFGGWCADRLGARHVNWTVFWVCLVCLFFLSYPPTTMTIHGIERDVTINVEMPVWLFTVLVMIVGIAMGFGKASVYRIIYDYYPERIGVVGGMVGALGAIGGFALPVMFGLVADVLGVRSSCFMLLYGLLAVCMMVMFYGVQFEERRRRLRDAIQNNFLKESTDFRDV</sequence>
<feature type="domain" description="Major facilitator superfamily (MFS) profile" evidence="8">
    <location>
        <begin position="11"/>
        <end position="410"/>
    </location>
</feature>
<feature type="transmembrane region" description="Helical" evidence="7">
    <location>
        <begin position="12"/>
        <end position="35"/>
    </location>
</feature>
<dbReference type="AlphaFoldDB" id="A0A3P1STD9"/>
<feature type="transmembrane region" description="Helical" evidence="7">
    <location>
        <begin position="47"/>
        <end position="66"/>
    </location>
</feature>
<protein>
    <submittedName>
        <fullName evidence="9">NarK/NasA family nitrate transporter</fullName>
    </submittedName>
</protein>
<dbReference type="PROSITE" id="PS50850">
    <property type="entry name" value="MFS"/>
    <property type="match status" value="1"/>
</dbReference>